<reference evidence="1 2" key="1">
    <citation type="submission" date="2014-04" db="EMBL/GenBank/DDBJ databases">
        <authorList>
            <consortium name="DOE Joint Genome Institute"/>
            <person name="Kuo A."/>
            <person name="Girlanda M."/>
            <person name="Perotto S."/>
            <person name="Kohler A."/>
            <person name="Nagy L.G."/>
            <person name="Floudas D."/>
            <person name="Copeland A."/>
            <person name="Barry K.W."/>
            <person name="Cichocki N."/>
            <person name="Veneault-Fourrey C."/>
            <person name="LaButti K."/>
            <person name="Lindquist E.A."/>
            <person name="Lipzen A."/>
            <person name="Lundell T."/>
            <person name="Morin E."/>
            <person name="Murat C."/>
            <person name="Sun H."/>
            <person name="Tunlid A."/>
            <person name="Henrissat B."/>
            <person name="Grigoriev I.V."/>
            <person name="Hibbett D.S."/>
            <person name="Martin F."/>
            <person name="Nordberg H.P."/>
            <person name="Cantor M.N."/>
            <person name="Hua S.X."/>
        </authorList>
    </citation>
    <scope>NUCLEOTIDE SEQUENCE [LARGE SCALE GENOMIC DNA]</scope>
    <source>
        <strain evidence="1 2">MUT 4182</strain>
    </source>
</reference>
<evidence type="ECO:0008006" key="3">
    <source>
        <dbReference type="Google" id="ProtNLM"/>
    </source>
</evidence>
<reference evidence="2" key="2">
    <citation type="submission" date="2015-01" db="EMBL/GenBank/DDBJ databases">
        <title>Evolutionary Origins and Diversification of the Mycorrhizal Mutualists.</title>
        <authorList>
            <consortium name="DOE Joint Genome Institute"/>
            <consortium name="Mycorrhizal Genomics Consortium"/>
            <person name="Kohler A."/>
            <person name="Kuo A."/>
            <person name="Nagy L.G."/>
            <person name="Floudas D."/>
            <person name="Copeland A."/>
            <person name="Barry K.W."/>
            <person name="Cichocki N."/>
            <person name="Veneault-Fourrey C."/>
            <person name="LaButti K."/>
            <person name="Lindquist E.A."/>
            <person name="Lipzen A."/>
            <person name="Lundell T."/>
            <person name="Morin E."/>
            <person name="Murat C."/>
            <person name="Riley R."/>
            <person name="Ohm R."/>
            <person name="Sun H."/>
            <person name="Tunlid A."/>
            <person name="Henrissat B."/>
            <person name="Grigoriev I.V."/>
            <person name="Hibbett D.S."/>
            <person name="Martin F."/>
        </authorList>
    </citation>
    <scope>NUCLEOTIDE SEQUENCE [LARGE SCALE GENOMIC DNA]</scope>
    <source>
        <strain evidence="2">MUT 4182</strain>
    </source>
</reference>
<dbReference type="STRING" id="1051891.A0A0C3PUT6"/>
<name>A0A0C3PUT6_9AGAM</name>
<accession>A0A0C3PUT6</accession>
<dbReference type="Gene3D" id="3.30.710.10">
    <property type="entry name" value="Potassium Channel Kv1.1, Chain A"/>
    <property type="match status" value="1"/>
</dbReference>
<dbReference type="InterPro" id="IPR011333">
    <property type="entry name" value="SKP1/BTB/POZ_sf"/>
</dbReference>
<dbReference type="OrthoDB" id="3218112at2759"/>
<protein>
    <recommendedName>
        <fullName evidence="3">BTB domain-containing protein</fullName>
    </recommendedName>
</protein>
<dbReference type="EMBL" id="KN823272">
    <property type="protein sequence ID" value="KIO18640.1"/>
    <property type="molecule type" value="Genomic_DNA"/>
</dbReference>
<evidence type="ECO:0000313" key="2">
    <source>
        <dbReference type="Proteomes" id="UP000054248"/>
    </source>
</evidence>
<organism evidence="1 2">
    <name type="scientific">Tulasnella calospora MUT 4182</name>
    <dbReference type="NCBI Taxonomy" id="1051891"/>
    <lineage>
        <taxon>Eukaryota</taxon>
        <taxon>Fungi</taxon>
        <taxon>Dikarya</taxon>
        <taxon>Basidiomycota</taxon>
        <taxon>Agaricomycotina</taxon>
        <taxon>Agaricomycetes</taxon>
        <taxon>Cantharellales</taxon>
        <taxon>Tulasnellaceae</taxon>
        <taxon>Tulasnella</taxon>
    </lineage>
</organism>
<sequence>MPGERETVSIGDMTYYKHPIHWYPDGNVIYLVEDTAINVFQSIITRRSRVLKEMMHIETSELWFRLEDLLRDFTFLLDVIMPQTCTKPRISTDNEWRSLIGLIQIAQRYEVDDVAARAAKVLEEMLPTVQHPDQNTNVYDDPESAVDVISFARRCHLPQFLRPAFYALATQEWADYPLEPNPLTRLSSKDMMRVQQGRIKLQSEVISMAFGRWENCNGQRCHDTCTKEGGCWGGWGDGFWPKEDDVARWKNLQWHPLDELKKREEMPQHRHVCTSCRDEFVAANKQMRVDLIDKLATFFNLGDDEAAIHGGA</sequence>
<dbReference type="HOGENOM" id="CLU_033082_2_0_1"/>
<keyword evidence="2" id="KW-1185">Reference proteome</keyword>
<gene>
    <name evidence="1" type="ORF">M407DRAFT_31716</name>
</gene>
<dbReference type="AlphaFoldDB" id="A0A0C3PUT6"/>
<evidence type="ECO:0000313" key="1">
    <source>
        <dbReference type="EMBL" id="KIO18640.1"/>
    </source>
</evidence>
<dbReference type="Proteomes" id="UP000054248">
    <property type="component" value="Unassembled WGS sequence"/>
</dbReference>
<proteinExistence type="predicted"/>